<dbReference type="PROSITE" id="PS00455">
    <property type="entry name" value="AMP_BINDING"/>
    <property type="match status" value="1"/>
</dbReference>
<feature type="domain" description="AMP-dependent synthetase/ligase" evidence="3">
    <location>
        <begin position="115"/>
        <end position="322"/>
    </location>
</feature>
<dbReference type="InterPro" id="IPR045851">
    <property type="entry name" value="AMP-bd_C_sf"/>
</dbReference>
<keyword evidence="5" id="KW-0436">Ligase</keyword>
<dbReference type="Gene3D" id="3.40.50.12780">
    <property type="entry name" value="N-terminal domain of ligase-like"/>
    <property type="match status" value="1"/>
</dbReference>
<evidence type="ECO:0000313" key="5">
    <source>
        <dbReference type="EMBL" id="PNZ24621.1"/>
    </source>
</evidence>
<name>A0A2K3YGA9_9STAP</name>
<reference evidence="5 6" key="1">
    <citation type="submission" date="2017-08" db="EMBL/GenBank/DDBJ databases">
        <title>Draft genome sequences of 64 type strains of genus Staph aureus.</title>
        <authorList>
            <person name="Cole K."/>
            <person name="Golubchik T."/>
            <person name="Russell J."/>
            <person name="Foster D."/>
            <person name="Llewelyn M."/>
            <person name="Wilson D."/>
            <person name="Crook D."/>
            <person name="Paul J."/>
        </authorList>
    </citation>
    <scope>NUCLEOTIDE SEQUENCE [LARGE SCALE GENOMIC DNA]</scope>
    <source>
        <strain evidence="5 6">DSM 21968</strain>
    </source>
</reference>
<dbReference type="Pfam" id="PF00501">
    <property type="entry name" value="AMP-binding"/>
    <property type="match status" value="1"/>
</dbReference>
<evidence type="ECO:0000313" key="6">
    <source>
        <dbReference type="Proteomes" id="UP000242752"/>
    </source>
</evidence>
<dbReference type="PANTHER" id="PTHR43767:SF10">
    <property type="entry name" value="SURFACTIN SYNTHASE SUBUNIT 1"/>
    <property type="match status" value="1"/>
</dbReference>
<dbReference type="EMBL" id="PPRF01000112">
    <property type="protein sequence ID" value="PNZ24621.1"/>
    <property type="molecule type" value="Genomic_DNA"/>
</dbReference>
<dbReference type="GO" id="GO:0016877">
    <property type="term" value="F:ligase activity, forming carbon-sulfur bonds"/>
    <property type="evidence" value="ECO:0007669"/>
    <property type="project" value="UniProtKB-ARBA"/>
</dbReference>
<evidence type="ECO:0000259" key="3">
    <source>
        <dbReference type="Pfam" id="PF00501"/>
    </source>
</evidence>
<dbReference type="PANTHER" id="PTHR43767">
    <property type="entry name" value="LONG-CHAIN-FATTY-ACID--COA LIGASE"/>
    <property type="match status" value="1"/>
</dbReference>
<evidence type="ECO:0000259" key="4">
    <source>
        <dbReference type="Pfam" id="PF13193"/>
    </source>
</evidence>
<dbReference type="Pfam" id="PF13193">
    <property type="entry name" value="AMP-binding_C"/>
    <property type="match status" value="1"/>
</dbReference>
<dbReference type="SUPFAM" id="SSF56801">
    <property type="entry name" value="Acetyl-CoA synthetase-like"/>
    <property type="match status" value="1"/>
</dbReference>
<dbReference type="OrthoDB" id="9757771at2"/>
<dbReference type="InterPro" id="IPR042099">
    <property type="entry name" value="ANL_N_sf"/>
</dbReference>
<dbReference type="Proteomes" id="UP000242752">
    <property type="component" value="Unassembled WGS sequence"/>
</dbReference>
<dbReference type="InterPro" id="IPR025110">
    <property type="entry name" value="AMP-bd_C"/>
</dbReference>
<feature type="domain" description="AMP-binding enzyme C-terminal" evidence="4">
    <location>
        <begin position="366"/>
        <end position="438"/>
    </location>
</feature>
<protein>
    <recommendedName>
        <fullName evidence="1">Putative long chain fatty acid-CoA ligase VraA</fullName>
    </recommendedName>
    <alternativeName>
        <fullName evidence="2">Acyl-CoA synthetase</fullName>
    </alternativeName>
</protein>
<gene>
    <name evidence="5" type="ORF">CD122_10860</name>
</gene>
<dbReference type="AlphaFoldDB" id="A0A2K3YGA9"/>
<dbReference type="InterPro" id="IPR050237">
    <property type="entry name" value="ATP-dep_AMP-bd_enzyme"/>
</dbReference>
<evidence type="ECO:0000256" key="2">
    <source>
        <dbReference type="ARBA" id="ARBA00032875"/>
    </source>
</evidence>
<dbReference type="Gene3D" id="3.30.300.30">
    <property type="match status" value="1"/>
</dbReference>
<accession>A0A2K3YGA9</accession>
<sequence>MELLKRIEHYAEQQPQAQAVALCIDDVSVTYDMLWAQTNQAMQSLPDACINCDVALAFEKIETFVVAYLALLHKGATPCVMDPHWTAQRRTALYEKYHIAYIWDDSGLQATHYQGPSNERPDILHIGFTSGTTGLPKAFLRNEASWIASFEENEHLLAEHIIAQNLSMVALGPYAHSLTLYVLVYALFYGRTFIGQNDYDVAQCQRVIERINRPCSLFLVPTMVHDWVQGATSNAHIAYTFVTGDKLSSQLHERLKMKLPTTTVYEFFGTSEASFISVNRNQTAPLQSVGHLFSSVNVKIDQPNAQGVGLLMVQSPMTFSGYVGEVLPEWIETGDYASVEGDILYLHGRIQDRMIIGGKNISLFTIEQALKTITGIDEVVIVRQQHQKFGEVAIALYEGDAQLTYRAVREQLETVLSRYELPSKLICVAKLPRTSSGKVSRQAAQLLYEQGAWQ</sequence>
<comment type="caution">
    <text evidence="5">The sequence shown here is derived from an EMBL/GenBank/DDBJ whole genome shotgun (WGS) entry which is preliminary data.</text>
</comment>
<evidence type="ECO:0000256" key="1">
    <source>
        <dbReference type="ARBA" id="ARBA00017625"/>
    </source>
</evidence>
<dbReference type="InterPro" id="IPR020845">
    <property type="entry name" value="AMP-binding_CS"/>
</dbReference>
<keyword evidence="6" id="KW-1185">Reference proteome</keyword>
<dbReference type="InterPro" id="IPR000873">
    <property type="entry name" value="AMP-dep_synth/lig_dom"/>
</dbReference>
<dbReference type="RefSeq" id="WP_103358968.1">
    <property type="nucleotide sequence ID" value="NZ_PPRF01000112.1"/>
</dbReference>
<proteinExistence type="predicted"/>
<organism evidence="5 6">
    <name type="scientific">Staphylococcus rostri</name>
    <dbReference type="NCBI Taxonomy" id="522262"/>
    <lineage>
        <taxon>Bacteria</taxon>
        <taxon>Bacillati</taxon>
        <taxon>Bacillota</taxon>
        <taxon>Bacilli</taxon>
        <taxon>Bacillales</taxon>
        <taxon>Staphylococcaceae</taxon>
        <taxon>Staphylococcus</taxon>
    </lineage>
</organism>